<gene>
    <name evidence="2" type="ORF">PCON_05150</name>
</gene>
<proteinExistence type="predicted"/>
<dbReference type="AlphaFoldDB" id="U4KVG8"/>
<organism evidence="2 3">
    <name type="scientific">Pyronema omphalodes (strain CBS 100304)</name>
    <name type="common">Pyronema confluens</name>
    <dbReference type="NCBI Taxonomy" id="1076935"/>
    <lineage>
        <taxon>Eukaryota</taxon>
        <taxon>Fungi</taxon>
        <taxon>Dikarya</taxon>
        <taxon>Ascomycota</taxon>
        <taxon>Pezizomycotina</taxon>
        <taxon>Pezizomycetes</taxon>
        <taxon>Pezizales</taxon>
        <taxon>Pyronemataceae</taxon>
        <taxon>Pyronema</taxon>
    </lineage>
</organism>
<accession>U4KVG8</accession>
<dbReference type="EMBL" id="HF935261">
    <property type="protein sequence ID" value="CCX05563.1"/>
    <property type="molecule type" value="Genomic_DNA"/>
</dbReference>
<evidence type="ECO:0000256" key="1">
    <source>
        <dbReference type="SAM" id="MobiDB-lite"/>
    </source>
</evidence>
<feature type="region of interest" description="Disordered" evidence="1">
    <location>
        <begin position="1"/>
        <end position="53"/>
    </location>
</feature>
<feature type="compositionally biased region" description="Polar residues" evidence="1">
    <location>
        <begin position="10"/>
        <end position="24"/>
    </location>
</feature>
<protein>
    <submittedName>
        <fullName evidence="2">Uncharacterized protein</fullName>
    </submittedName>
</protein>
<name>U4KVG8_PYROM</name>
<reference evidence="2 3" key="1">
    <citation type="journal article" date="2013" name="PLoS Genet.">
        <title>The genome and development-dependent transcriptomes of Pyronema confluens: a window into fungal evolution.</title>
        <authorList>
            <person name="Traeger S."/>
            <person name="Altegoer F."/>
            <person name="Freitag M."/>
            <person name="Gabaldon T."/>
            <person name="Kempken F."/>
            <person name="Kumar A."/>
            <person name="Marcet-Houben M."/>
            <person name="Poggeler S."/>
            <person name="Stajich J.E."/>
            <person name="Nowrousian M."/>
        </authorList>
    </citation>
    <scope>NUCLEOTIDE SEQUENCE [LARGE SCALE GENOMIC DNA]</scope>
    <source>
        <strain evidence="3">CBS 100304</strain>
        <tissue evidence="2">Vegetative mycelium</tissue>
    </source>
</reference>
<evidence type="ECO:0000313" key="3">
    <source>
        <dbReference type="Proteomes" id="UP000018144"/>
    </source>
</evidence>
<evidence type="ECO:0000313" key="2">
    <source>
        <dbReference type="EMBL" id="CCX05563.1"/>
    </source>
</evidence>
<dbReference type="Proteomes" id="UP000018144">
    <property type="component" value="Unassembled WGS sequence"/>
</dbReference>
<sequence length="53" mass="5839">MPKNKGAPGTRSTRANARDNSLSHSDLEPSQELPSKKRWTGKQKGAQKFTEAD</sequence>
<keyword evidence="3" id="KW-1185">Reference proteome</keyword>